<evidence type="ECO:0000256" key="2">
    <source>
        <dbReference type="ARBA" id="ARBA00023015"/>
    </source>
</evidence>
<protein>
    <submittedName>
        <fullName evidence="7">RNA polymerase sigma factor SigM</fullName>
    </submittedName>
</protein>
<dbReference type="Pfam" id="PF04542">
    <property type="entry name" value="Sigma70_r2"/>
    <property type="match status" value="1"/>
</dbReference>
<evidence type="ECO:0000256" key="1">
    <source>
        <dbReference type="ARBA" id="ARBA00010641"/>
    </source>
</evidence>
<dbReference type="Proteomes" id="UP000037043">
    <property type="component" value="Unassembled WGS sequence"/>
</dbReference>
<organism evidence="7 8">
    <name type="scientific">Clostridium homopropionicum DSM 5847</name>
    <dbReference type="NCBI Taxonomy" id="1121318"/>
    <lineage>
        <taxon>Bacteria</taxon>
        <taxon>Bacillati</taxon>
        <taxon>Bacillota</taxon>
        <taxon>Clostridia</taxon>
        <taxon>Eubacteriales</taxon>
        <taxon>Clostridiaceae</taxon>
        <taxon>Clostridium</taxon>
    </lineage>
</organism>
<dbReference type="EMBL" id="LHUR01000004">
    <property type="protein sequence ID" value="KOA21558.1"/>
    <property type="molecule type" value="Genomic_DNA"/>
</dbReference>
<dbReference type="SUPFAM" id="SSF88659">
    <property type="entry name" value="Sigma3 and sigma4 domains of RNA polymerase sigma factors"/>
    <property type="match status" value="1"/>
</dbReference>
<keyword evidence="3" id="KW-0731">Sigma factor</keyword>
<proteinExistence type="inferred from homology"/>
<evidence type="ECO:0000313" key="8">
    <source>
        <dbReference type="Proteomes" id="UP000037043"/>
    </source>
</evidence>
<keyword evidence="8" id="KW-1185">Reference proteome</keyword>
<sequence length="166" mass="19577">MLCGGENLQDMDLIYKEHAKSVFKYLVSLCRDVDLAEELTQETFYRAIYSLDTYNGSCKVSVWLCQIAKHIWYQELEKRKKSRSEVISENLPSSEISPEENAIFYEDKLQLYTAIHSLDQPMREVMYLRISGEFNFREIGQFFGKDETWARVTFYRAKQKIVKGVK</sequence>
<keyword evidence="4" id="KW-0238">DNA-binding</keyword>
<dbReference type="PANTHER" id="PTHR43133">
    <property type="entry name" value="RNA POLYMERASE ECF-TYPE SIGMA FACTO"/>
    <property type="match status" value="1"/>
</dbReference>
<dbReference type="Gene3D" id="1.10.10.10">
    <property type="entry name" value="Winged helix-like DNA-binding domain superfamily/Winged helix DNA-binding domain"/>
    <property type="match status" value="1"/>
</dbReference>
<keyword evidence="2" id="KW-0805">Transcription regulation</keyword>
<dbReference type="InterPro" id="IPR036388">
    <property type="entry name" value="WH-like_DNA-bd_sf"/>
</dbReference>
<dbReference type="GO" id="GO:0006352">
    <property type="term" value="P:DNA-templated transcription initiation"/>
    <property type="evidence" value="ECO:0007669"/>
    <property type="project" value="InterPro"/>
</dbReference>
<accession>A0A0L6ZFH8</accession>
<feature type="domain" description="RNA polymerase sigma-70 region 2" evidence="6">
    <location>
        <begin position="14"/>
        <end position="81"/>
    </location>
</feature>
<evidence type="ECO:0000256" key="4">
    <source>
        <dbReference type="ARBA" id="ARBA00023125"/>
    </source>
</evidence>
<dbReference type="STRING" id="36844.SAMN04488501_1336"/>
<dbReference type="SUPFAM" id="SSF88946">
    <property type="entry name" value="Sigma2 domain of RNA polymerase sigma factors"/>
    <property type="match status" value="1"/>
</dbReference>
<dbReference type="GO" id="GO:0016987">
    <property type="term" value="F:sigma factor activity"/>
    <property type="evidence" value="ECO:0007669"/>
    <property type="project" value="UniProtKB-KW"/>
</dbReference>
<gene>
    <name evidence="7" type="primary">sigM_1</name>
    <name evidence="7" type="ORF">CLHOM_00170</name>
</gene>
<dbReference type="PATRIC" id="fig|1121318.3.peg.17"/>
<dbReference type="InterPro" id="IPR014284">
    <property type="entry name" value="RNA_pol_sigma-70_dom"/>
</dbReference>
<comment type="similarity">
    <text evidence="1">Belongs to the sigma-70 factor family. ECF subfamily.</text>
</comment>
<dbReference type="Gene3D" id="1.10.1740.10">
    <property type="match status" value="1"/>
</dbReference>
<dbReference type="NCBIfam" id="TIGR02937">
    <property type="entry name" value="sigma70-ECF"/>
    <property type="match status" value="1"/>
</dbReference>
<dbReference type="InterPro" id="IPR007627">
    <property type="entry name" value="RNA_pol_sigma70_r2"/>
</dbReference>
<evidence type="ECO:0000313" key="7">
    <source>
        <dbReference type="EMBL" id="KOA21558.1"/>
    </source>
</evidence>
<reference evidence="8" key="1">
    <citation type="submission" date="2015-08" db="EMBL/GenBank/DDBJ databases">
        <title>Genome sequence of the strict anaerobe Clostridium homopropionicum LuHBu1 (DSM 5847T).</title>
        <authorList>
            <person name="Poehlein A."/>
            <person name="Beck M."/>
            <person name="Schiel-Bengelsdorf B."/>
            <person name="Bengelsdorf F.R."/>
            <person name="Daniel R."/>
            <person name="Duerre P."/>
        </authorList>
    </citation>
    <scope>NUCLEOTIDE SEQUENCE [LARGE SCALE GENOMIC DNA]</scope>
    <source>
        <strain evidence="8">DSM 5847</strain>
    </source>
</reference>
<dbReference type="PANTHER" id="PTHR43133:SF52">
    <property type="entry name" value="ECF RNA POLYMERASE SIGMA FACTOR SIGL"/>
    <property type="match status" value="1"/>
</dbReference>
<comment type="caution">
    <text evidence="7">The sequence shown here is derived from an EMBL/GenBank/DDBJ whole genome shotgun (WGS) entry which is preliminary data.</text>
</comment>
<evidence type="ECO:0000259" key="6">
    <source>
        <dbReference type="Pfam" id="PF04542"/>
    </source>
</evidence>
<evidence type="ECO:0000256" key="5">
    <source>
        <dbReference type="ARBA" id="ARBA00023163"/>
    </source>
</evidence>
<name>A0A0L6ZFH8_9CLOT</name>
<dbReference type="InterPro" id="IPR013325">
    <property type="entry name" value="RNA_pol_sigma_r2"/>
</dbReference>
<dbReference type="GO" id="GO:0003677">
    <property type="term" value="F:DNA binding"/>
    <property type="evidence" value="ECO:0007669"/>
    <property type="project" value="UniProtKB-KW"/>
</dbReference>
<dbReference type="AlphaFoldDB" id="A0A0L6ZFH8"/>
<dbReference type="InterPro" id="IPR013324">
    <property type="entry name" value="RNA_pol_sigma_r3/r4-like"/>
</dbReference>
<keyword evidence="5" id="KW-0804">Transcription</keyword>
<dbReference type="InterPro" id="IPR039425">
    <property type="entry name" value="RNA_pol_sigma-70-like"/>
</dbReference>
<evidence type="ECO:0000256" key="3">
    <source>
        <dbReference type="ARBA" id="ARBA00023082"/>
    </source>
</evidence>